<feature type="transmembrane region" description="Helical" evidence="1">
    <location>
        <begin position="166"/>
        <end position="192"/>
    </location>
</feature>
<feature type="transmembrane region" description="Helical" evidence="1">
    <location>
        <begin position="133"/>
        <end position="154"/>
    </location>
</feature>
<keyword evidence="1" id="KW-0812">Transmembrane</keyword>
<dbReference type="eggNOG" id="COG2836">
    <property type="taxonomic scope" value="Bacteria"/>
</dbReference>
<dbReference type="AlphaFoldDB" id="Q3AQU6"/>
<gene>
    <name evidence="3" type="ordered locus">Cag_1371</name>
</gene>
<dbReference type="InterPro" id="IPR039447">
    <property type="entry name" value="UreH-like_TM_dom"/>
</dbReference>
<proteinExistence type="predicted"/>
<sequence>MNSAPFLALFLSGLAGGFGHCISMCGPVVAAFSMGETRKGILHHLLYNLGRITTYTILGAIVGLSGSFLVLATAIEKFQNVIVILAGLSIIIMGLATAEWLPMPKQLNSCTSGVSLLQRLMSFFKPPRSLGSYYPMGIVLGFLPCGLTYTALLAAARAAMDTHHPFIGMMTGALMMLLFGIGTTPALLLVGKVINTISNKTRKWFYRIASIIMIATGVWFVLSAL</sequence>
<evidence type="ECO:0000313" key="3">
    <source>
        <dbReference type="EMBL" id="ABB28629.1"/>
    </source>
</evidence>
<keyword evidence="1" id="KW-1133">Transmembrane helix</keyword>
<dbReference type="STRING" id="340177.Cag_1371"/>
<accession>Q3AQU6</accession>
<dbReference type="Pfam" id="PF13386">
    <property type="entry name" value="DsbD_2"/>
    <property type="match status" value="1"/>
</dbReference>
<keyword evidence="1" id="KW-0472">Membrane</keyword>
<evidence type="ECO:0000259" key="2">
    <source>
        <dbReference type="Pfam" id="PF13386"/>
    </source>
</evidence>
<organism evidence="3">
    <name type="scientific">Chlorobium chlorochromatii (strain CaD3)</name>
    <dbReference type="NCBI Taxonomy" id="340177"/>
    <lineage>
        <taxon>Bacteria</taxon>
        <taxon>Pseudomonadati</taxon>
        <taxon>Chlorobiota</taxon>
        <taxon>Chlorobiia</taxon>
        <taxon>Chlorobiales</taxon>
        <taxon>Chlorobiaceae</taxon>
        <taxon>Chlorobium/Pelodictyon group</taxon>
        <taxon>Chlorobium</taxon>
    </lineage>
</organism>
<evidence type="ECO:0000256" key="1">
    <source>
        <dbReference type="SAM" id="Phobius"/>
    </source>
</evidence>
<feature type="domain" description="Urease accessory protein UreH-like transmembrane" evidence="2">
    <location>
        <begin position="9"/>
        <end position="219"/>
    </location>
</feature>
<dbReference type="OrthoDB" id="594443at2"/>
<dbReference type="KEGG" id="cch:Cag_1371"/>
<dbReference type="PANTHER" id="PTHR42208">
    <property type="entry name" value="HEAVY METAL TRANSPORTER-RELATED"/>
    <property type="match status" value="1"/>
</dbReference>
<dbReference type="EMBL" id="CP000108">
    <property type="protein sequence ID" value="ABB28629.1"/>
    <property type="molecule type" value="Genomic_DNA"/>
</dbReference>
<protein>
    <recommendedName>
        <fullName evidence="2">Urease accessory protein UreH-like transmembrane domain-containing protein</fullName>
    </recommendedName>
</protein>
<feature type="transmembrane region" description="Helical" evidence="1">
    <location>
        <begin position="81"/>
        <end position="101"/>
    </location>
</feature>
<name>Q3AQU6_CHLCH</name>
<reference evidence="3" key="1">
    <citation type="submission" date="2005-08" db="EMBL/GenBank/DDBJ databases">
        <title>Complete sequence of Chlorobium chlorochromatii CaD3.</title>
        <authorList>
            <person name="Copeland A."/>
            <person name="Lucas S."/>
            <person name="Lapidus A."/>
            <person name="Barry K."/>
            <person name="Detter J.C."/>
            <person name="Glavina T."/>
            <person name="Hammon N."/>
            <person name="Israni S."/>
            <person name="Pitluck S."/>
            <person name="Bryant D."/>
            <person name="Schmutz J."/>
            <person name="Larimer F."/>
            <person name="Land M."/>
            <person name="Kyrpides N."/>
            <person name="Ivanova N."/>
            <person name="Richardson P."/>
        </authorList>
    </citation>
    <scope>NUCLEOTIDE SEQUENCE [LARGE SCALE GENOMIC DNA]</scope>
    <source>
        <strain evidence="3">CaD3</strain>
    </source>
</reference>
<dbReference type="PANTHER" id="PTHR42208:SF1">
    <property type="entry name" value="HEAVY METAL TRANSPORTER"/>
    <property type="match status" value="1"/>
</dbReference>
<feature type="transmembrane region" description="Helical" evidence="1">
    <location>
        <begin position="204"/>
        <end position="222"/>
    </location>
</feature>
<dbReference type="HOGENOM" id="CLU_032635_0_0_10"/>
<feature type="transmembrane region" description="Helical" evidence="1">
    <location>
        <begin position="6"/>
        <end position="32"/>
    </location>
</feature>
<feature type="transmembrane region" description="Helical" evidence="1">
    <location>
        <begin position="52"/>
        <end position="75"/>
    </location>
</feature>